<keyword evidence="4" id="KW-0949">S-adenosyl-L-methionine</keyword>
<evidence type="ECO:0000256" key="2">
    <source>
        <dbReference type="ARBA" id="ARBA00022603"/>
    </source>
</evidence>
<dbReference type="InterPro" id="IPR001091">
    <property type="entry name" value="RM_Methyltransferase"/>
</dbReference>
<evidence type="ECO:0000313" key="11">
    <source>
        <dbReference type="EMBL" id="MCQ8240548.1"/>
    </source>
</evidence>
<dbReference type="RefSeq" id="WP_422919298.1">
    <property type="nucleotide sequence ID" value="NZ_JAMZEJ010000004.1"/>
</dbReference>
<gene>
    <name evidence="11" type="ORF">NFI88_06780</name>
</gene>
<dbReference type="EC" id="2.1.1.-" evidence="9"/>
<evidence type="ECO:0000256" key="6">
    <source>
        <dbReference type="ARBA" id="ARBA00023125"/>
    </source>
</evidence>
<keyword evidence="6" id="KW-0238">DNA-binding</keyword>
<comment type="similarity">
    <text evidence="1">Belongs to the N(4)/N(6)-methyltransferase family. N(4) subfamily.</text>
</comment>
<evidence type="ECO:0000256" key="4">
    <source>
        <dbReference type="ARBA" id="ARBA00022691"/>
    </source>
</evidence>
<sequence length="393" mass="42049">MSVRILQGDCRAVLPTLAADSIHCCVTSPPYFGLRNYGADGQIGLEETPDAYVAEMVAVFREVRRVLRPDGTLWLNLGDSYAGGGCGARDEARWPKQSRNDHMARHAKRNAGCKPKDLIGIPWMVAFALRADGWFLRKDIIWHKPNPMPESVFDRPTSAHEHVFLLTKSGRYAYDGGAIAEGAVGRNAHDLTGGRYAPVGQPAHTGTRQAPVDGLDGTRNARDVWTIATQPFAGAHFATMPPELAARCIRAGAPEGGCCEHCGTPFKRVIERGEANLDRQRACGGDASGGYAGQSTKGHAAAGVQDASDVKRRILAGMVEKRTTGWRPLCACVGAARRRCTVLDPFGGAGTTALVADRLGRDAVHVELNPSYAAMARERLAGDAGMFFAGAAE</sequence>
<evidence type="ECO:0000256" key="7">
    <source>
        <dbReference type="ARBA" id="ARBA00047942"/>
    </source>
</evidence>
<evidence type="ECO:0000256" key="3">
    <source>
        <dbReference type="ARBA" id="ARBA00022679"/>
    </source>
</evidence>
<feature type="domain" description="DNA methylase N-4/N-6" evidence="10">
    <location>
        <begin position="341"/>
        <end position="377"/>
    </location>
</feature>
<evidence type="ECO:0000256" key="5">
    <source>
        <dbReference type="ARBA" id="ARBA00022747"/>
    </source>
</evidence>
<comment type="catalytic activity">
    <reaction evidence="7">
        <text>a 2'-deoxyadenosine in DNA + S-adenosyl-L-methionine = an N(6)-methyl-2'-deoxyadenosine in DNA + S-adenosyl-L-homocysteine + H(+)</text>
        <dbReference type="Rhea" id="RHEA:15197"/>
        <dbReference type="Rhea" id="RHEA-COMP:12418"/>
        <dbReference type="Rhea" id="RHEA-COMP:12419"/>
        <dbReference type="ChEBI" id="CHEBI:15378"/>
        <dbReference type="ChEBI" id="CHEBI:57856"/>
        <dbReference type="ChEBI" id="CHEBI:59789"/>
        <dbReference type="ChEBI" id="CHEBI:90615"/>
        <dbReference type="ChEBI" id="CHEBI:90616"/>
        <dbReference type="EC" id="2.1.1.72"/>
    </reaction>
</comment>
<dbReference type="InterPro" id="IPR017985">
    <property type="entry name" value="MeTrfase_CN4_CS"/>
</dbReference>
<proteinExistence type="inferred from homology"/>
<organism evidence="11 12">
    <name type="scientific">Rhizosaccharibacter radicis</name>
    <dbReference type="NCBI Taxonomy" id="2782605"/>
    <lineage>
        <taxon>Bacteria</taxon>
        <taxon>Pseudomonadati</taxon>
        <taxon>Pseudomonadota</taxon>
        <taxon>Alphaproteobacteria</taxon>
        <taxon>Acetobacterales</taxon>
        <taxon>Acetobacteraceae</taxon>
        <taxon>Rhizosaccharibacter</taxon>
    </lineage>
</organism>
<dbReference type="Gene3D" id="3.40.50.150">
    <property type="entry name" value="Vaccinia Virus protein VP39"/>
    <property type="match status" value="2"/>
</dbReference>
<dbReference type="SUPFAM" id="SSF53335">
    <property type="entry name" value="S-adenosyl-L-methionine-dependent methyltransferases"/>
    <property type="match status" value="1"/>
</dbReference>
<protein>
    <recommendedName>
        <fullName evidence="9">Methyltransferase</fullName>
        <ecNumber evidence="9">2.1.1.-</ecNumber>
    </recommendedName>
</protein>
<evidence type="ECO:0000259" key="10">
    <source>
        <dbReference type="Pfam" id="PF01555"/>
    </source>
</evidence>
<evidence type="ECO:0000256" key="9">
    <source>
        <dbReference type="RuleBase" id="RU362026"/>
    </source>
</evidence>
<keyword evidence="5" id="KW-0680">Restriction system</keyword>
<dbReference type="Pfam" id="PF01555">
    <property type="entry name" value="N6_N4_Mtase"/>
    <property type="match status" value="2"/>
</dbReference>
<reference evidence="11 12" key="1">
    <citation type="submission" date="2022-06" db="EMBL/GenBank/DDBJ databases">
        <title>Rhizosaccharibacter gen. nov. sp. nov. KSS12, endophytic bacteria isolated from sugarcane.</title>
        <authorList>
            <person name="Pitiwittayakul N."/>
        </authorList>
    </citation>
    <scope>NUCLEOTIDE SEQUENCE [LARGE SCALE GENOMIC DNA]</scope>
    <source>
        <strain evidence="11 12">KSS12</strain>
    </source>
</reference>
<dbReference type="InterPro" id="IPR002941">
    <property type="entry name" value="DNA_methylase_N4/N6"/>
</dbReference>
<dbReference type="InterPro" id="IPR029063">
    <property type="entry name" value="SAM-dependent_MTases_sf"/>
</dbReference>
<dbReference type="PROSITE" id="PS00093">
    <property type="entry name" value="N4_MTASE"/>
    <property type="match status" value="1"/>
</dbReference>
<dbReference type="EMBL" id="JAMZEJ010000004">
    <property type="protein sequence ID" value="MCQ8240548.1"/>
    <property type="molecule type" value="Genomic_DNA"/>
</dbReference>
<evidence type="ECO:0000256" key="1">
    <source>
        <dbReference type="ARBA" id="ARBA00010203"/>
    </source>
</evidence>
<comment type="catalytic activity">
    <reaction evidence="8">
        <text>a 2'-deoxycytidine in DNA + S-adenosyl-L-methionine = an N(4)-methyl-2'-deoxycytidine in DNA + S-adenosyl-L-homocysteine + H(+)</text>
        <dbReference type="Rhea" id="RHEA:16857"/>
        <dbReference type="Rhea" id="RHEA-COMP:11369"/>
        <dbReference type="Rhea" id="RHEA-COMP:13674"/>
        <dbReference type="ChEBI" id="CHEBI:15378"/>
        <dbReference type="ChEBI" id="CHEBI:57856"/>
        <dbReference type="ChEBI" id="CHEBI:59789"/>
        <dbReference type="ChEBI" id="CHEBI:85452"/>
        <dbReference type="ChEBI" id="CHEBI:137933"/>
        <dbReference type="EC" id="2.1.1.113"/>
    </reaction>
</comment>
<evidence type="ECO:0000256" key="8">
    <source>
        <dbReference type="ARBA" id="ARBA00049120"/>
    </source>
</evidence>
<dbReference type="PRINTS" id="PR00508">
    <property type="entry name" value="S21N4MTFRASE"/>
</dbReference>
<dbReference type="Proteomes" id="UP001524547">
    <property type="component" value="Unassembled WGS sequence"/>
</dbReference>
<accession>A0ABT1VW36</accession>
<keyword evidence="2" id="KW-0489">Methyltransferase</keyword>
<comment type="caution">
    <text evidence="11">The sequence shown here is derived from an EMBL/GenBank/DDBJ whole genome shotgun (WGS) entry which is preliminary data.</text>
</comment>
<evidence type="ECO:0000313" key="12">
    <source>
        <dbReference type="Proteomes" id="UP001524547"/>
    </source>
</evidence>
<keyword evidence="3" id="KW-0808">Transferase</keyword>
<feature type="domain" description="DNA methylase N-4/N-6" evidence="10">
    <location>
        <begin position="22"/>
        <end position="257"/>
    </location>
</feature>
<keyword evidence="12" id="KW-1185">Reference proteome</keyword>
<name>A0ABT1VW36_9PROT</name>